<feature type="transmembrane region" description="Helical" evidence="1">
    <location>
        <begin position="103"/>
        <end position="121"/>
    </location>
</feature>
<keyword evidence="1" id="KW-0472">Membrane</keyword>
<dbReference type="AlphaFoldDB" id="A0A4S4BK07"/>
<comment type="caution">
    <text evidence="2">The sequence shown here is derived from an EMBL/GenBank/DDBJ whole genome shotgun (WGS) entry which is preliminary data.</text>
</comment>
<evidence type="ECO:0000256" key="1">
    <source>
        <dbReference type="SAM" id="Phobius"/>
    </source>
</evidence>
<keyword evidence="1" id="KW-1133">Transmembrane helix</keyword>
<dbReference type="EMBL" id="SSOB01000040">
    <property type="protein sequence ID" value="THF74458.1"/>
    <property type="molecule type" value="Genomic_DNA"/>
</dbReference>
<dbReference type="OrthoDB" id="2678045at2"/>
<accession>A0A4S4BK07</accession>
<evidence type="ECO:0000313" key="2">
    <source>
        <dbReference type="EMBL" id="THF74458.1"/>
    </source>
</evidence>
<organism evidence="2 3">
    <name type="scientific">Cohnella fermenti</name>
    <dbReference type="NCBI Taxonomy" id="2565925"/>
    <lineage>
        <taxon>Bacteria</taxon>
        <taxon>Bacillati</taxon>
        <taxon>Bacillota</taxon>
        <taxon>Bacilli</taxon>
        <taxon>Bacillales</taxon>
        <taxon>Paenibacillaceae</taxon>
        <taxon>Cohnella</taxon>
    </lineage>
</organism>
<keyword evidence="1" id="KW-0812">Transmembrane</keyword>
<evidence type="ECO:0000313" key="3">
    <source>
        <dbReference type="Proteomes" id="UP000310636"/>
    </source>
</evidence>
<reference evidence="2 3" key="1">
    <citation type="submission" date="2019-04" db="EMBL/GenBank/DDBJ databases">
        <title>Cohnella sp. nov. isolated from preserved vegetables.</title>
        <authorList>
            <person name="Lin S.-Y."/>
            <person name="Hung M.-H."/>
            <person name="Young C.-C."/>
        </authorList>
    </citation>
    <scope>NUCLEOTIDE SEQUENCE [LARGE SCALE GENOMIC DNA]</scope>
    <source>
        <strain evidence="2 3">CC-MHH1044</strain>
    </source>
</reference>
<keyword evidence="3" id="KW-1185">Reference proteome</keyword>
<name>A0A4S4BK07_9BACL</name>
<sequence>MNDPIIYHYKLIRKLNLLPEMKAAYVATALMGIGTLALLDGLTGLLFSLLGLLVMFVVHAIVLKITLRRVEEPAEKKWFIRFDLPWIGPLPVSDTSLSLFRRLHLHLLLVGCCVAGLFYPWTSSSLVIALIFWHLWLIAPRFYLLIRTRKELGDGIIRLEGSEISYYHR</sequence>
<feature type="transmembrane region" description="Helical" evidence="1">
    <location>
        <begin position="45"/>
        <end position="67"/>
    </location>
</feature>
<gene>
    <name evidence="2" type="ORF">E6C55_24860</name>
</gene>
<dbReference type="RefSeq" id="WP_136372535.1">
    <property type="nucleotide sequence ID" value="NZ_SSOB01000040.1"/>
</dbReference>
<proteinExistence type="predicted"/>
<dbReference type="Proteomes" id="UP000310636">
    <property type="component" value="Unassembled WGS sequence"/>
</dbReference>
<protein>
    <submittedName>
        <fullName evidence="2">Transposase</fullName>
    </submittedName>
</protein>
<feature type="transmembrane region" description="Helical" evidence="1">
    <location>
        <begin position="127"/>
        <end position="146"/>
    </location>
</feature>